<proteinExistence type="predicted"/>
<dbReference type="PANTHER" id="PTHR42915:SF1">
    <property type="entry name" value="PEPTIDOGLYCAN BETA-N-ACETYLMURAMIDASE NAMZ"/>
    <property type="match status" value="1"/>
</dbReference>
<dbReference type="Proteomes" id="UP001519343">
    <property type="component" value="Unassembled WGS sequence"/>
</dbReference>
<evidence type="ECO:0000259" key="5">
    <source>
        <dbReference type="Pfam" id="PF20732"/>
    </source>
</evidence>
<feature type="domain" description="Copper amine oxidase-like N-terminal" evidence="4">
    <location>
        <begin position="41"/>
        <end position="141"/>
    </location>
</feature>
<feature type="region of interest" description="Disordered" evidence="1">
    <location>
        <begin position="144"/>
        <end position="165"/>
    </location>
</feature>
<evidence type="ECO:0000313" key="7">
    <source>
        <dbReference type="Proteomes" id="UP001519343"/>
    </source>
</evidence>
<dbReference type="InterPro" id="IPR008302">
    <property type="entry name" value="NamZ"/>
</dbReference>
<feature type="compositionally biased region" description="Polar residues" evidence="1">
    <location>
        <begin position="144"/>
        <end position="156"/>
    </location>
</feature>
<gene>
    <name evidence="6" type="ORF">J2Z37_001376</name>
</gene>
<dbReference type="EMBL" id="JAGGKT010000002">
    <property type="protein sequence ID" value="MBP1931379.1"/>
    <property type="molecule type" value="Genomic_DNA"/>
</dbReference>
<name>A0ABS4GMA2_9BACL</name>
<comment type="caution">
    <text evidence="6">The sequence shown here is derived from an EMBL/GenBank/DDBJ whole genome shotgun (WGS) entry which is preliminary data.</text>
</comment>
<sequence length="553" mass="61086">MLIRKTAALLLSLSLSATAGLAAAEVPTKIQVKYDQLEILFPDQEPILRNEHTLVPIRPIAESLGFLIDWDPATQMVHFSRNIDQVSLQIGQPIADRNGEKIELDAPAMVIQERTMVPLRFIAEALNYQVDWDGQEKIVQISERSVASPTVPNSPSAELPDESPISDSTVQLGSDVLFNHFYELIKGKKVGLVTNQTGVNSQGISTMESLWKESEIQLTALYGPEHGIDGKARAGAYVKSYEHPEYHIPVYSLYGETRTPTEEMLKNIDVLLFDVQDVGARWYTYMSTLNYCMVAAKKYDIPVIVLDRPNPVGATIVEGPVAEDPFLTFVGVDNLPMSHGMTAGELALFFNRKIDADVTVIPMEGYKRSMLFQDTGLNWIPTSPMLPTLESVFGYMATGLGEGTGVFQSNFTWIGSKALDATGAEKFANLLNGANLPGVIFKAEVKGTAGGATLEITDPYKFNPAKTGIYALAYARMLTNFDVPKSGKTVVMFDKIMGTSKMGEYLEKGLTPQEIEAKYKLGLEQFKKLRKKYLIYGDKPYKVSKPISSDSYK</sequence>
<reference evidence="6 7" key="1">
    <citation type="submission" date="2021-03" db="EMBL/GenBank/DDBJ databases">
        <title>Genomic Encyclopedia of Type Strains, Phase IV (KMG-IV): sequencing the most valuable type-strain genomes for metagenomic binning, comparative biology and taxonomic classification.</title>
        <authorList>
            <person name="Goeker M."/>
        </authorList>
    </citation>
    <scope>NUCLEOTIDE SEQUENCE [LARGE SCALE GENOMIC DNA]</scope>
    <source>
        <strain evidence="6 7">DSM 24738</strain>
    </source>
</reference>
<keyword evidence="2" id="KW-0732">Signal</keyword>
<evidence type="ECO:0000256" key="1">
    <source>
        <dbReference type="SAM" id="MobiDB-lite"/>
    </source>
</evidence>
<feature type="domain" description="Peptidoglycan beta-N-acetylmuramidase NamZ C-terminal" evidence="5">
    <location>
        <begin position="394"/>
        <end position="536"/>
    </location>
</feature>
<evidence type="ECO:0000259" key="4">
    <source>
        <dbReference type="Pfam" id="PF07833"/>
    </source>
</evidence>
<dbReference type="RefSeq" id="WP_342453792.1">
    <property type="nucleotide sequence ID" value="NZ_JAGGKT010000002.1"/>
</dbReference>
<dbReference type="Pfam" id="PF07833">
    <property type="entry name" value="Cu_amine_oxidN1"/>
    <property type="match status" value="1"/>
</dbReference>
<evidence type="ECO:0000259" key="3">
    <source>
        <dbReference type="Pfam" id="PF07075"/>
    </source>
</evidence>
<accession>A0ABS4GMA2</accession>
<keyword evidence="7" id="KW-1185">Reference proteome</keyword>
<dbReference type="Gene3D" id="3.90.1150.140">
    <property type="match status" value="1"/>
</dbReference>
<dbReference type="InterPro" id="IPR036582">
    <property type="entry name" value="Mao_N_sf"/>
</dbReference>
<dbReference type="InterPro" id="IPR012854">
    <property type="entry name" value="Cu_amine_oxidase-like_N"/>
</dbReference>
<evidence type="ECO:0000256" key="2">
    <source>
        <dbReference type="SAM" id="SignalP"/>
    </source>
</evidence>
<dbReference type="InterPro" id="IPR048503">
    <property type="entry name" value="NamZ_C"/>
</dbReference>
<dbReference type="Gene3D" id="3.40.50.12170">
    <property type="entry name" value="Uncharacterised protein PF07075, DUF1343"/>
    <property type="match status" value="1"/>
</dbReference>
<feature type="signal peptide" evidence="2">
    <location>
        <begin position="1"/>
        <end position="19"/>
    </location>
</feature>
<feature type="chain" id="PRO_5045560976" evidence="2">
    <location>
        <begin position="20"/>
        <end position="553"/>
    </location>
</feature>
<dbReference type="SUPFAM" id="SSF55383">
    <property type="entry name" value="Copper amine oxidase, domain N"/>
    <property type="match status" value="1"/>
</dbReference>
<dbReference type="Gene3D" id="3.30.457.10">
    <property type="entry name" value="Copper amine oxidase-like, N-terminal domain"/>
    <property type="match status" value="1"/>
</dbReference>
<evidence type="ECO:0000313" key="6">
    <source>
        <dbReference type="EMBL" id="MBP1931379.1"/>
    </source>
</evidence>
<feature type="domain" description="Peptidoglycan beta-N-acetylmuramidase NamZ N-terminal" evidence="3">
    <location>
        <begin position="190"/>
        <end position="389"/>
    </location>
</feature>
<dbReference type="Pfam" id="PF20732">
    <property type="entry name" value="NamZ_C"/>
    <property type="match status" value="1"/>
</dbReference>
<dbReference type="InterPro" id="IPR048502">
    <property type="entry name" value="NamZ_N"/>
</dbReference>
<protein>
    <submittedName>
        <fullName evidence="6">Uncharacterized protein YbbC (DUF1343 family)</fullName>
    </submittedName>
</protein>
<dbReference type="Pfam" id="PF07075">
    <property type="entry name" value="NamZ_N"/>
    <property type="match status" value="1"/>
</dbReference>
<organism evidence="6 7">
    <name type="scientific">Ammoniphilus resinae</name>
    <dbReference type="NCBI Taxonomy" id="861532"/>
    <lineage>
        <taxon>Bacteria</taxon>
        <taxon>Bacillati</taxon>
        <taxon>Bacillota</taxon>
        <taxon>Bacilli</taxon>
        <taxon>Bacillales</taxon>
        <taxon>Paenibacillaceae</taxon>
        <taxon>Aneurinibacillus group</taxon>
        <taxon>Ammoniphilus</taxon>
    </lineage>
</organism>
<dbReference type="PANTHER" id="PTHR42915">
    <property type="entry name" value="HYPOTHETICAL 460 KDA PROTEIN IN FEUA-SIGW INTERGENIC REGION [PRECURSOR]"/>
    <property type="match status" value="1"/>
</dbReference>